<keyword evidence="2" id="KW-1185">Reference proteome</keyword>
<protein>
    <submittedName>
        <fullName evidence="1">Uncharacterized protein</fullName>
    </submittedName>
</protein>
<comment type="caution">
    <text evidence="1">The sequence shown here is derived from an EMBL/GenBank/DDBJ whole genome shotgun (WGS) entry which is preliminary data.</text>
</comment>
<proteinExistence type="predicted"/>
<evidence type="ECO:0000313" key="1">
    <source>
        <dbReference type="EMBL" id="KAI8553913.1"/>
    </source>
</evidence>
<accession>A0ACC0NN40</accession>
<name>A0ACC0NN40_RHOML</name>
<evidence type="ECO:0000313" key="2">
    <source>
        <dbReference type="Proteomes" id="UP001062846"/>
    </source>
</evidence>
<organism evidence="1 2">
    <name type="scientific">Rhododendron molle</name>
    <name type="common">Chinese azalea</name>
    <name type="synonym">Azalea mollis</name>
    <dbReference type="NCBI Taxonomy" id="49168"/>
    <lineage>
        <taxon>Eukaryota</taxon>
        <taxon>Viridiplantae</taxon>
        <taxon>Streptophyta</taxon>
        <taxon>Embryophyta</taxon>
        <taxon>Tracheophyta</taxon>
        <taxon>Spermatophyta</taxon>
        <taxon>Magnoliopsida</taxon>
        <taxon>eudicotyledons</taxon>
        <taxon>Gunneridae</taxon>
        <taxon>Pentapetalae</taxon>
        <taxon>asterids</taxon>
        <taxon>Ericales</taxon>
        <taxon>Ericaceae</taxon>
        <taxon>Ericoideae</taxon>
        <taxon>Rhodoreae</taxon>
        <taxon>Rhododendron</taxon>
    </lineage>
</organism>
<sequence>MGFTTAVLPVLSFYLVAAVTLTPTAAQFACNSTGATCNGLVGYASPNATTLGHIKSLFGIKNLRNLLGANGLPLSTPSAHPVAANETLQIPFVCLCSNGTGLPRSRRPAYTVVPDDGLYHIAAEVFAGLAVNNISNADLIKVGADLWIPLPCSCDEVGGERVVHYGYVVPGGATLEEIAQEYNTTQDTLVALNGLASPKDLLAGAVLDVPLQDLVYVQWDVFCVGSSPGLKFQAVNCTTCTSMVGNNSFDYPFLVSNGTYVFTAGNCVVCTCDAANNWTLQCVPSQVKSNLWKTCPSMQCEGAESLYIGNTTTSSCNRTSCAYAGYNNQTIFSTVSTDSTCPGSANNAQKLSLQVICGDYSFDCKDYEHRFATMTAARLTGGSLSSELISTSSEWNTVNRVTRSDRSGQPRGRCNFVALVGRNRLTHGSVFRHISSRLCCQRRRNFAVVKNQLSSDYGVESSSYVDESSTMDKHHRTSSMETSSELTEGVKPHVQSVKRELLMLSLPAIAGQAIEPLTQLMETAYIGRLGPVELASAGVSMSIFNIISKLFNIPLLSVATSFVAEDISKSASRISASDDGRQHESGNGKPFDGIATRHQLSSVSTALFLAVVIGIVEALALYLGSGFFLTLMGIPPDSSMRSPAKRFLSLRALGAPAVVVSLALQGVFRGFKDTKTPVLCLGKCWVYAVYVEFRKCMLTVITGHLVASSLDQLLLYFHLRMFFGVSSCVGNFCAIFLFPILMYYFRFGVTGAAISTVISQYIVTVSMIWHLRKRAVLLPPKLKNLQFGGYIKSGGFLLGRTLAVLVTMTLGTSMAARQGPVAMAAHQICLQVWLAVSLLTDALAASGQTLIASSLSKGDYRTLREVTNFVLKIGLLTGVSLAAILGVSFSSLATLFTKDAEVLAVVRTGVLFVSASQPVNALAFIFDGLHYGVSDFPYAACSMMMVGAISSAYLLYIPSVFGLPGVWSGLALFMTLRTAAGYISYPSSMYSMSIEMGRIRSLSLESGLYRSSSATQTITAGLSSCLNGE</sequence>
<dbReference type="Proteomes" id="UP001062846">
    <property type="component" value="Chromosome 5"/>
</dbReference>
<gene>
    <name evidence="1" type="ORF">RHMOL_Rhmol05G0053400</name>
</gene>
<dbReference type="EMBL" id="CM046392">
    <property type="protein sequence ID" value="KAI8553913.1"/>
    <property type="molecule type" value="Genomic_DNA"/>
</dbReference>
<reference evidence="1" key="1">
    <citation type="submission" date="2022-02" db="EMBL/GenBank/DDBJ databases">
        <title>Plant Genome Project.</title>
        <authorList>
            <person name="Zhang R.-G."/>
        </authorList>
    </citation>
    <scope>NUCLEOTIDE SEQUENCE</scope>
    <source>
        <strain evidence="1">AT1</strain>
    </source>
</reference>